<reference evidence="13" key="1">
    <citation type="submission" date="2025-08" db="UniProtKB">
        <authorList>
            <consortium name="RefSeq"/>
        </authorList>
    </citation>
    <scope>IDENTIFICATION</scope>
    <source>
        <tissue evidence="13">Testes</tissue>
    </source>
</reference>
<evidence type="ECO:0000256" key="9">
    <source>
        <dbReference type="ARBA" id="ARBA00023211"/>
    </source>
</evidence>
<dbReference type="InterPro" id="IPR004843">
    <property type="entry name" value="Calcineurin-like_PHP"/>
</dbReference>
<comment type="cofactor">
    <cofactor evidence="1">
        <name>Mn(2+)</name>
        <dbReference type="ChEBI" id="CHEBI:29035"/>
    </cofactor>
</comment>
<evidence type="ECO:0000256" key="1">
    <source>
        <dbReference type="ARBA" id="ARBA00001936"/>
    </source>
</evidence>
<evidence type="ECO:0000256" key="5">
    <source>
        <dbReference type="ARBA" id="ARBA00022723"/>
    </source>
</evidence>
<keyword evidence="12" id="KW-1185">Reference proteome</keyword>
<evidence type="ECO:0000256" key="7">
    <source>
        <dbReference type="ARBA" id="ARBA00022989"/>
    </source>
</evidence>
<evidence type="ECO:0000256" key="8">
    <source>
        <dbReference type="ARBA" id="ARBA00023136"/>
    </source>
</evidence>
<dbReference type="InterPro" id="IPR033308">
    <property type="entry name" value="PGAP5/Cdc1/Ted1"/>
</dbReference>
<feature type="domain" description="Calcineurin-like phosphoesterase" evidence="11">
    <location>
        <begin position="51"/>
        <end position="292"/>
    </location>
</feature>
<dbReference type="Pfam" id="PF00149">
    <property type="entry name" value="Metallophos"/>
    <property type="match status" value="1"/>
</dbReference>
<keyword evidence="6" id="KW-0378">Hydrolase</keyword>
<dbReference type="Proteomes" id="UP000694865">
    <property type="component" value="Unplaced"/>
</dbReference>
<proteinExistence type="inferred from homology"/>
<keyword evidence="5" id="KW-0479">Metal-binding</keyword>
<sequence>MFISLKHLTNLTVLTTFTFVFCEYLIYYSIFLKCSWPKLEKTSTPDDQQLKALFFSDPHLLGSREGNWFDKLRREWQMERSFQTANTIFQPEAIFVLGDLLDEGKWASDQEFHDSVGRFKWMFRHSEDAQLHVVVGNHDIGFHYGINSHLLDRFEKAFDVPSVKVVTIKNISFVLVNSMSMHGDQCFMCKKAQEELHEISQRLNCSRDSHFYNNHHATCDLYTRIAHSAPILLQHFPMFRDSDAMCEGEDAAPPQEKVIRHREKWEVLSKASSQQLFRLIRPRFILSGHIHHGCYIEHDDGTPEITVPSFSWRNRNNPSFVLVTISADEISFNKCFVPKENTVITIYLISGVTMVIWTIFLKLRRKNRRVVFPHQAID</sequence>
<dbReference type="Gene3D" id="3.60.21.10">
    <property type="match status" value="1"/>
</dbReference>
<evidence type="ECO:0000256" key="6">
    <source>
        <dbReference type="ARBA" id="ARBA00022801"/>
    </source>
</evidence>
<keyword evidence="9" id="KW-0464">Manganese</keyword>
<dbReference type="RefSeq" id="XP_002735105.1">
    <property type="nucleotide sequence ID" value="XM_002735059.2"/>
</dbReference>
<dbReference type="PANTHER" id="PTHR13315">
    <property type="entry name" value="METALLO PHOSPHOESTERASE RELATED"/>
    <property type="match status" value="1"/>
</dbReference>
<evidence type="ECO:0000313" key="13">
    <source>
        <dbReference type="RefSeq" id="XP_002735105.1"/>
    </source>
</evidence>
<feature type="transmembrane region" description="Helical" evidence="10">
    <location>
        <begin position="344"/>
        <end position="363"/>
    </location>
</feature>
<evidence type="ECO:0000256" key="2">
    <source>
        <dbReference type="ARBA" id="ARBA00004141"/>
    </source>
</evidence>
<dbReference type="GeneID" id="100376874"/>
<evidence type="ECO:0000313" key="12">
    <source>
        <dbReference type="Proteomes" id="UP000694865"/>
    </source>
</evidence>
<protein>
    <submittedName>
        <fullName evidence="13">Metallophosphoesterase 1-like</fullName>
    </submittedName>
</protein>
<comment type="subcellular location">
    <subcellularLocation>
        <location evidence="2">Membrane</location>
        <topology evidence="2">Multi-pass membrane protein</topology>
    </subcellularLocation>
</comment>
<organism evidence="12 13">
    <name type="scientific">Saccoglossus kowalevskii</name>
    <name type="common">Acorn worm</name>
    <dbReference type="NCBI Taxonomy" id="10224"/>
    <lineage>
        <taxon>Eukaryota</taxon>
        <taxon>Metazoa</taxon>
        <taxon>Hemichordata</taxon>
        <taxon>Enteropneusta</taxon>
        <taxon>Harrimaniidae</taxon>
        <taxon>Saccoglossus</taxon>
    </lineage>
</organism>
<name>A0ABM0GQJ6_SACKO</name>
<dbReference type="PANTHER" id="PTHR13315:SF0">
    <property type="entry name" value="METALLOPHOSPHOESTERASE 1"/>
    <property type="match status" value="1"/>
</dbReference>
<dbReference type="SUPFAM" id="SSF56300">
    <property type="entry name" value="Metallo-dependent phosphatases"/>
    <property type="match status" value="1"/>
</dbReference>
<gene>
    <name evidence="13" type="primary">LOC100376874</name>
</gene>
<accession>A0ABM0GQJ6</accession>
<comment type="similarity">
    <text evidence="3">Belongs to the metallophosphoesterase superfamily. MPPE1 family.</text>
</comment>
<evidence type="ECO:0000256" key="10">
    <source>
        <dbReference type="SAM" id="Phobius"/>
    </source>
</evidence>
<keyword evidence="4 10" id="KW-0812">Transmembrane</keyword>
<evidence type="ECO:0000256" key="3">
    <source>
        <dbReference type="ARBA" id="ARBA00008895"/>
    </source>
</evidence>
<evidence type="ECO:0000259" key="11">
    <source>
        <dbReference type="Pfam" id="PF00149"/>
    </source>
</evidence>
<evidence type="ECO:0000256" key="4">
    <source>
        <dbReference type="ARBA" id="ARBA00022692"/>
    </source>
</evidence>
<keyword evidence="7 10" id="KW-1133">Transmembrane helix</keyword>
<feature type="transmembrane region" description="Helical" evidence="10">
    <location>
        <begin position="12"/>
        <end position="31"/>
    </location>
</feature>
<keyword evidence="8 10" id="KW-0472">Membrane</keyword>
<dbReference type="InterPro" id="IPR029052">
    <property type="entry name" value="Metallo-depent_PP-like"/>
</dbReference>